<comment type="cofactor">
    <cofactor evidence="23">
        <name>[2Fe-2S] cluster</name>
        <dbReference type="ChEBI" id="CHEBI:190135"/>
    </cofactor>
    <text evidence="23">Binds 2 [2Fe-2S] clusters.</text>
</comment>
<evidence type="ECO:0000256" key="13">
    <source>
        <dbReference type="ARBA" id="ARBA00023004"/>
    </source>
</evidence>
<evidence type="ECO:0000256" key="20">
    <source>
        <dbReference type="ARBA" id="ARBA00053333"/>
    </source>
</evidence>
<dbReference type="InterPro" id="IPR037165">
    <property type="entry name" value="AldOxase/xan_DH_Mopterin-bd_sf"/>
</dbReference>
<comment type="subunit">
    <text evidence="4">Homodimer.</text>
</comment>
<comment type="cofactor">
    <cofactor evidence="23">
        <name>Mo-molybdopterin</name>
        <dbReference type="ChEBI" id="CHEBI:71302"/>
    </cofactor>
    <text evidence="23">Binds 1 Mo-molybdopterin (Mo-MPT) cofactor per subunit.</text>
</comment>
<feature type="binding site" evidence="22">
    <location>
        <begin position="271"/>
        <end position="278"/>
    </location>
    <ligand>
        <name>FAD</name>
        <dbReference type="ChEBI" id="CHEBI:57692"/>
    </ligand>
</feature>
<dbReference type="Pfam" id="PF01315">
    <property type="entry name" value="Ald_Xan_dh_C"/>
    <property type="match status" value="1"/>
</dbReference>
<dbReference type="SUPFAM" id="SSF47741">
    <property type="entry name" value="CO dehydrogenase ISP C-domain like"/>
    <property type="match status" value="1"/>
</dbReference>
<dbReference type="GO" id="GO:0071949">
    <property type="term" value="F:FAD binding"/>
    <property type="evidence" value="ECO:0007669"/>
    <property type="project" value="InterPro"/>
</dbReference>
<comment type="similarity">
    <text evidence="3">Belongs to the xanthine dehydrogenase family.</text>
</comment>
<sequence length="1332" mass="147973">MVVETADETSKILVFFVNGKKIVDDNVDPELTLLQYLRNKLRLCGTKLGCGEGGCGACTVMVSRYDRTKNKVIHIPVNACLAPICSMHGLAVTTVEGIGSTKTKLHPVQERLAKAHGSQCGFCTPGIVMSMYTLLRNSPTPSMKDMETAFQGNLCRCTGYRPIIDGLKTFTEDWEVVHKFSNGNGVCGLGDKCCKLQNGSAPVHEFDSLFESSEFTPLDPTQEPIFPPELKLTDKYDRQYLTFKSADVTWYRPITLQQLLDLKHKYPEAKIVVGNTEIGVETKFKHVTYPVIIQPVLIPELTRIQSTERGIRIGASATLADIEAYIQREIRDKPKYQTRIFKAMISMLHSFAGKQIRSVGALGSNIMTGSPISDMIPVLMAAKSTLELASKNSTRIVTLDSNFFTGYRKSIVEPNEILLSIHVPYTQHFQYFEAYKQARRREDDIAIVNEAINVVFTPRTNVIESISFGIGGMSFKTLTAPKTEARLIGKPWDKSTLDLALDSLAEDLPLSPDAPGGMVSYRKTLTLSLFFKAFIAISTELKQYLPAIEVDQVEFNRNQYTAQKHHNTQNFKSIVPPIVHRSAYKQATGEAIYCDDIPRFEGELQGAFVLSTKAHAQILNIDASEALTMEGVRGFVCGEDVPGKKKWGMAIQDEEVFYWDKVTSVGQIIGLIVADTQTIAQRAARKVKVEYKDLEPIIVSIEDAIKFNSFHEIDRSIEKGSVEGIFEKSKHVLEGEVRCGGQEHFYLETHGCIVVPKGEDDEMDVYSSTQNPTEISKIIGQVLNIPQSKVITKVKRIGGGFGGKESRGSMVALPVAVAAKKFNRPIRCILDRDEDMVMSGSRHPFYFKYKVAFDDDGKLLACDADLYSNCGYSYDLSVGVMERALTHIDNAYYIPAVNLRCHLCKTNLASNTAFRGFGAPQGMFLAETMVQQIADYLKKEPETISELNLYKDGLATYYNQLIEDCTLDKCWTECMDSSDFHNRKKAVIEFNRKNKYKKRGINIIPTKFGIAFAVPFLNQGGALVHIYTDGSVLLNHGGIEMGQGLHTKMIQVASRTLEIPIDKIHIIETATDKVPNTSPTAASSGSDLNGMAVMNACLTLKERLKPFKENNPKGKWEDWVLAAYRSKISLSTTGYYFMAGLNHNWKTGEGDLFQYFTYGVGCTEVEIDTLTGDHEILRTDIVMDLGQSLNPAIDIGQIEGAFMQGYGLFVMEEMVYSPKGDTITRGPGTYKLPGLGDIPREFNVSLLKGVSNPRAVYSSKAVGEPPLFLGCSALFAIKHAIKAAREENKVQGYFRLDSPVTSAKIRMACVDSITSRFKEPEPGSYKPWNVVA</sequence>
<evidence type="ECO:0000256" key="4">
    <source>
        <dbReference type="ARBA" id="ARBA00011738"/>
    </source>
</evidence>
<dbReference type="Gene3D" id="3.30.465.10">
    <property type="match status" value="1"/>
</dbReference>
<evidence type="ECO:0000256" key="9">
    <source>
        <dbReference type="ARBA" id="ARBA00022714"/>
    </source>
</evidence>
<dbReference type="Pfam" id="PF00941">
    <property type="entry name" value="FAD_binding_5"/>
    <property type="match status" value="1"/>
</dbReference>
<dbReference type="FunFam" id="3.10.20.30:FF:000015">
    <property type="entry name" value="Aldehyde oxidase 1"/>
    <property type="match status" value="1"/>
</dbReference>
<evidence type="ECO:0000256" key="3">
    <source>
        <dbReference type="ARBA" id="ARBA00006849"/>
    </source>
</evidence>
<feature type="binding site" evidence="23">
    <location>
        <position position="157"/>
    </location>
    <ligand>
        <name>[2Fe-2S] cluster</name>
        <dbReference type="ChEBI" id="CHEBI:190135"/>
        <label>2</label>
    </ligand>
</feature>
<dbReference type="InterPro" id="IPR016166">
    <property type="entry name" value="FAD-bd_PCMH"/>
</dbReference>
<keyword evidence="27" id="KW-1185">Reference proteome</keyword>
<dbReference type="InterPro" id="IPR008274">
    <property type="entry name" value="AldOxase/xan_DH_MoCoBD1"/>
</dbReference>
<dbReference type="InterPro" id="IPR002346">
    <property type="entry name" value="Mopterin_DH_FAD-bd"/>
</dbReference>
<dbReference type="GO" id="GO:0005777">
    <property type="term" value="C:peroxisome"/>
    <property type="evidence" value="ECO:0007669"/>
    <property type="project" value="UniProtKB-SubCell"/>
</dbReference>
<dbReference type="PROSITE" id="PS00197">
    <property type="entry name" value="2FE2S_FER_1"/>
    <property type="match status" value="1"/>
</dbReference>
<dbReference type="InterPro" id="IPR016208">
    <property type="entry name" value="Ald_Oxase/xanthine_DH-like"/>
</dbReference>
<keyword evidence="16" id="KW-0576">Peroxisome</keyword>
<dbReference type="Pfam" id="PF01799">
    <property type="entry name" value="Fer2_2"/>
    <property type="match status" value="1"/>
</dbReference>
<keyword evidence="10 23" id="KW-0479">Metal-binding</keyword>
<feature type="binding site" evidence="23">
    <location>
        <position position="120"/>
    </location>
    <ligand>
        <name>[2Fe-2S] cluster</name>
        <dbReference type="ChEBI" id="CHEBI:190135"/>
        <label>2</label>
    </ligand>
</feature>
<dbReference type="Gene3D" id="3.90.1170.50">
    <property type="entry name" value="Aldehyde oxidase/xanthine dehydrogenase, a/b hammerhead"/>
    <property type="match status" value="1"/>
</dbReference>
<dbReference type="Gene3D" id="3.30.365.10">
    <property type="entry name" value="Aldehyde oxidase/xanthine dehydrogenase, molybdopterin binding domain"/>
    <property type="match status" value="4"/>
</dbReference>
<feature type="binding site" evidence="22">
    <location>
        <position position="805"/>
    </location>
    <ligand>
        <name>substrate</name>
    </ligand>
</feature>
<dbReference type="InterPro" id="IPR000674">
    <property type="entry name" value="Ald_Oxase/Xan_DH_a/b"/>
</dbReference>
<feature type="binding site" evidence="22">
    <location>
        <position position="374"/>
    </location>
    <ligand>
        <name>FAD</name>
        <dbReference type="ChEBI" id="CHEBI:57692"/>
    </ligand>
</feature>
<dbReference type="InterPro" id="IPR036318">
    <property type="entry name" value="FAD-bd_PCMH-like_sf"/>
</dbReference>
<dbReference type="EC" id="1.17.1.4" evidence="5"/>
<dbReference type="InterPro" id="IPR014307">
    <property type="entry name" value="Xanthine_DH_ssu"/>
</dbReference>
<evidence type="ECO:0000256" key="7">
    <source>
        <dbReference type="ARBA" id="ARBA00022505"/>
    </source>
</evidence>
<dbReference type="SUPFAM" id="SSF54292">
    <property type="entry name" value="2Fe-2S ferredoxin-like"/>
    <property type="match status" value="1"/>
</dbReference>
<dbReference type="PANTHER" id="PTHR45444">
    <property type="entry name" value="XANTHINE DEHYDROGENASE"/>
    <property type="match status" value="1"/>
</dbReference>
<dbReference type="InterPro" id="IPR002888">
    <property type="entry name" value="2Fe-2S-bd"/>
</dbReference>
<comment type="cofactor">
    <cofactor evidence="1 22">
        <name>FAD</name>
        <dbReference type="ChEBI" id="CHEBI:57692"/>
    </cofactor>
</comment>
<evidence type="ECO:0000256" key="2">
    <source>
        <dbReference type="ARBA" id="ARBA00004275"/>
    </source>
</evidence>
<evidence type="ECO:0000256" key="18">
    <source>
        <dbReference type="ARBA" id="ARBA00049017"/>
    </source>
</evidence>
<reference evidence="26" key="1">
    <citation type="submission" date="2022-01" db="EMBL/GenBank/DDBJ databases">
        <authorList>
            <person name="King R."/>
        </authorList>
    </citation>
    <scope>NUCLEOTIDE SEQUENCE</scope>
</reference>
<feature type="binding site" evidence="23">
    <location>
        <position position="155"/>
    </location>
    <ligand>
        <name>[2Fe-2S] cluster</name>
        <dbReference type="ChEBI" id="CHEBI:190135"/>
        <label>2</label>
    </ligand>
</feature>
<evidence type="ECO:0000256" key="1">
    <source>
        <dbReference type="ARBA" id="ARBA00001974"/>
    </source>
</evidence>
<evidence type="ECO:0000256" key="17">
    <source>
        <dbReference type="ARBA" id="ARBA00034078"/>
    </source>
</evidence>
<dbReference type="GO" id="GO:0043546">
    <property type="term" value="F:molybdopterin cofactor binding"/>
    <property type="evidence" value="ECO:0007669"/>
    <property type="project" value="InterPro"/>
</dbReference>
<feature type="binding site" evidence="23">
    <location>
        <position position="80"/>
    </location>
    <ligand>
        <name>[2Fe-2S] cluster</name>
        <dbReference type="ChEBI" id="CHEBI:190135"/>
        <label>1</label>
    </ligand>
</feature>
<evidence type="ECO:0000256" key="12">
    <source>
        <dbReference type="ARBA" id="ARBA00023002"/>
    </source>
</evidence>
<dbReference type="InterPro" id="IPR005107">
    <property type="entry name" value="CO_DH_flav_C"/>
</dbReference>
<dbReference type="OrthoDB" id="8300278at2759"/>
<dbReference type="InterPro" id="IPR012675">
    <property type="entry name" value="Beta-grasp_dom_sf"/>
</dbReference>
<feature type="binding site" evidence="22">
    <location>
        <position position="418"/>
    </location>
    <ligand>
        <name>FAD</name>
        <dbReference type="ChEBI" id="CHEBI:57692"/>
    </ligand>
</feature>
<feature type="binding site" evidence="23">
    <location>
        <position position="58"/>
    </location>
    <ligand>
        <name>[2Fe-2S] cluster</name>
        <dbReference type="ChEBI" id="CHEBI:190135"/>
        <label>1</label>
    </ligand>
</feature>
<dbReference type="FunFam" id="3.30.43.10:FF:000001">
    <property type="entry name" value="Xanthine dehydrogenase/oxidase"/>
    <property type="match status" value="1"/>
</dbReference>
<feature type="binding site" evidence="23">
    <location>
        <position position="55"/>
    </location>
    <ligand>
        <name>[2Fe-2S] cluster</name>
        <dbReference type="ChEBI" id="CHEBI:190135"/>
        <label>1</label>
    </ligand>
</feature>
<evidence type="ECO:0000256" key="11">
    <source>
        <dbReference type="ARBA" id="ARBA00022827"/>
    </source>
</evidence>
<evidence type="ECO:0000256" key="22">
    <source>
        <dbReference type="PIRSR" id="PIRSR000127-2"/>
    </source>
</evidence>
<dbReference type="GO" id="GO:0004854">
    <property type="term" value="F:xanthine dehydrogenase activity"/>
    <property type="evidence" value="ECO:0007669"/>
    <property type="project" value="UniProtKB-EC"/>
</dbReference>
<feature type="binding site" evidence="22">
    <location>
        <position position="883"/>
    </location>
    <ligand>
        <name>substrate</name>
    </ligand>
</feature>
<dbReference type="InterPro" id="IPR036010">
    <property type="entry name" value="2Fe-2S_ferredoxin-like_sf"/>
</dbReference>
<dbReference type="PROSITE" id="PS51085">
    <property type="entry name" value="2FE2S_FER_2"/>
    <property type="match status" value="1"/>
</dbReference>
<dbReference type="InterPro" id="IPR016167">
    <property type="entry name" value="FAD-bd_PCMH_sub1"/>
</dbReference>
<feature type="binding site" evidence="23">
    <location>
        <position position="123"/>
    </location>
    <ligand>
        <name>[2Fe-2S] cluster</name>
        <dbReference type="ChEBI" id="CHEBI:190135"/>
        <label>2</label>
    </ligand>
</feature>
<dbReference type="GO" id="GO:0051537">
    <property type="term" value="F:2 iron, 2 sulfur cluster binding"/>
    <property type="evidence" value="ECO:0007669"/>
    <property type="project" value="UniProtKB-KW"/>
</dbReference>
<evidence type="ECO:0000313" key="26">
    <source>
        <dbReference type="EMBL" id="CAG9858905.1"/>
    </source>
</evidence>
<dbReference type="SMART" id="SM01092">
    <property type="entry name" value="CO_deh_flav_C"/>
    <property type="match status" value="1"/>
</dbReference>
<evidence type="ECO:0000259" key="25">
    <source>
        <dbReference type="PROSITE" id="PS51387"/>
    </source>
</evidence>
<dbReference type="Pfam" id="PF03450">
    <property type="entry name" value="CO_deh_flav_C"/>
    <property type="match status" value="1"/>
</dbReference>
<feature type="binding site" evidence="23">
    <location>
        <position position="770"/>
    </location>
    <ligand>
        <name>Mo-molybdopterin</name>
        <dbReference type="ChEBI" id="CHEBI:71302"/>
    </ligand>
    <ligandPart>
        <name>Mo</name>
        <dbReference type="ChEBI" id="CHEBI:28685"/>
    </ligandPart>
</feature>
<keyword evidence="14 23" id="KW-0411">Iron-sulfur</keyword>
<evidence type="ECO:0000256" key="5">
    <source>
        <dbReference type="ARBA" id="ARBA00013123"/>
    </source>
</evidence>
<dbReference type="InterPro" id="IPR036884">
    <property type="entry name" value="2Fe-2S-bd_dom_sf"/>
</dbReference>
<dbReference type="FunFam" id="3.30.365.10:FF:000003">
    <property type="entry name" value="Aldehyde oxidase 1"/>
    <property type="match status" value="1"/>
</dbReference>
<dbReference type="InterPro" id="IPR036856">
    <property type="entry name" value="Ald_Oxase/Xan_DH_a/b_sf"/>
</dbReference>
<feature type="binding site" evidence="22">
    <location>
        <position position="917"/>
    </location>
    <ligand>
        <name>substrate</name>
    </ligand>
</feature>
<evidence type="ECO:0000256" key="6">
    <source>
        <dbReference type="ARBA" id="ARBA00019394"/>
    </source>
</evidence>
<dbReference type="Gene3D" id="3.10.20.30">
    <property type="match status" value="1"/>
</dbReference>
<comment type="cofactor">
    <cofactor evidence="17">
        <name>[2Fe-2S] cluster</name>
        <dbReference type="ChEBI" id="CHEBI:190135"/>
    </cofactor>
</comment>
<feature type="domain" description="2Fe-2S ferredoxin-type" evidence="24">
    <location>
        <begin position="11"/>
        <end position="98"/>
    </location>
</feature>
<accession>A0A9N9TIR3</accession>
<dbReference type="InterPro" id="IPR006058">
    <property type="entry name" value="2Fe2S_fd_BS"/>
</dbReference>
<evidence type="ECO:0000256" key="8">
    <source>
        <dbReference type="ARBA" id="ARBA00022630"/>
    </source>
</evidence>
<keyword evidence="13 23" id="KW-0408">Iron</keyword>
<feature type="binding site" evidence="23">
    <location>
        <position position="50"/>
    </location>
    <ligand>
        <name>[2Fe-2S] cluster</name>
        <dbReference type="ChEBI" id="CHEBI:190135"/>
        <label>1</label>
    </ligand>
</feature>
<keyword evidence="9 23" id="KW-0001">2Fe-2S</keyword>
<dbReference type="PIRSF" id="PIRSF000127">
    <property type="entry name" value="Xanthine_DH"/>
    <property type="match status" value="1"/>
</dbReference>
<dbReference type="NCBIfam" id="TIGR02963">
    <property type="entry name" value="xanthine_xdhA"/>
    <property type="match status" value="1"/>
</dbReference>
<proteinExistence type="inferred from homology"/>
<feature type="binding site" evidence="23">
    <location>
        <position position="915"/>
    </location>
    <ligand>
        <name>Mo-molybdopterin</name>
        <dbReference type="ChEBI" id="CHEBI:71302"/>
    </ligand>
    <ligandPart>
        <name>Mo</name>
        <dbReference type="ChEBI" id="CHEBI:28685"/>
    </ligandPart>
</feature>
<feature type="active site" description="Proton acceptor" evidence="21">
    <location>
        <position position="1264"/>
    </location>
</feature>
<name>A0A9N9TIR3_PHYSR</name>
<evidence type="ECO:0000256" key="15">
    <source>
        <dbReference type="ARBA" id="ARBA00023027"/>
    </source>
</evidence>
<dbReference type="EMBL" id="OU900095">
    <property type="protein sequence ID" value="CAG9858905.1"/>
    <property type="molecule type" value="Genomic_DNA"/>
</dbReference>
<keyword evidence="11 22" id="KW-0274">FAD</keyword>
<dbReference type="InterPro" id="IPR022407">
    <property type="entry name" value="OxRdtase_Mopterin_BS"/>
</dbReference>
<comment type="function">
    <text evidence="20">Key enzyme in purine degradation. Catalyzes the oxidation of hypoxanthine to xanthine. Catalyzes the oxidation of xanthine to uric acid.</text>
</comment>
<dbReference type="FunFam" id="3.30.465.10:FF:000004">
    <property type="entry name" value="Xanthine dehydrogenase/oxidase"/>
    <property type="match status" value="1"/>
</dbReference>
<evidence type="ECO:0000259" key="24">
    <source>
        <dbReference type="PROSITE" id="PS51085"/>
    </source>
</evidence>
<evidence type="ECO:0000256" key="16">
    <source>
        <dbReference type="ARBA" id="ARBA00023140"/>
    </source>
</evidence>
<evidence type="ECO:0000256" key="19">
    <source>
        <dbReference type="ARBA" id="ARBA00049517"/>
    </source>
</evidence>
<dbReference type="Gene3D" id="1.10.150.120">
    <property type="entry name" value="[2Fe-2S]-binding domain"/>
    <property type="match status" value="1"/>
</dbReference>
<organism evidence="26 27">
    <name type="scientific">Phyllotreta striolata</name>
    <name type="common">Striped flea beetle</name>
    <name type="synonym">Crioceris striolata</name>
    <dbReference type="NCBI Taxonomy" id="444603"/>
    <lineage>
        <taxon>Eukaryota</taxon>
        <taxon>Metazoa</taxon>
        <taxon>Ecdysozoa</taxon>
        <taxon>Arthropoda</taxon>
        <taxon>Hexapoda</taxon>
        <taxon>Insecta</taxon>
        <taxon>Pterygota</taxon>
        <taxon>Neoptera</taxon>
        <taxon>Endopterygota</taxon>
        <taxon>Coleoptera</taxon>
        <taxon>Polyphaga</taxon>
        <taxon>Cucujiformia</taxon>
        <taxon>Chrysomeloidea</taxon>
        <taxon>Chrysomelidae</taxon>
        <taxon>Galerucinae</taxon>
        <taxon>Alticini</taxon>
        <taxon>Phyllotreta</taxon>
    </lineage>
</organism>
<dbReference type="Pfam" id="PF20256">
    <property type="entry name" value="MoCoBD_2"/>
    <property type="match status" value="1"/>
</dbReference>
<dbReference type="FunFam" id="1.10.150.120:FF:000001">
    <property type="entry name" value="Aldehyde oxidase 1"/>
    <property type="match status" value="1"/>
</dbReference>
<dbReference type="SUPFAM" id="SSF56003">
    <property type="entry name" value="Molybdenum cofactor-binding domain"/>
    <property type="match status" value="1"/>
</dbReference>
<dbReference type="PROSITE" id="PS00559">
    <property type="entry name" value="MOLYBDOPTERIN_EUK"/>
    <property type="match status" value="1"/>
</dbReference>
<dbReference type="FunFam" id="3.30.365.10:FF:000004">
    <property type="entry name" value="Xanthine dehydrogenase oxidase"/>
    <property type="match status" value="1"/>
</dbReference>
<dbReference type="InterPro" id="IPR001041">
    <property type="entry name" value="2Fe-2S_ferredoxin-type"/>
</dbReference>
<dbReference type="Gene3D" id="3.30.390.50">
    <property type="entry name" value="CO dehydrogenase flavoprotein, C-terminal domain"/>
    <property type="match status" value="1"/>
</dbReference>
<dbReference type="Proteomes" id="UP001153712">
    <property type="component" value="Chromosome 2"/>
</dbReference>
<feature type="binding site" evidence="23">
    <location>
        <position position="1082"/>
    </location>
    <ligand>
        <name>Mo-molybdopterin</name>
        <dbReference type="ChEBI" id="CHEBI:71302"/>
    </ligand>
    <ligandPart>
        <name>Mo</name>
        <dbReference type="ChEBI" id="CHEBI:28685"/>
    </ligandPart>
</feature>
<dbReference type="PANTHER" id="PTHR45444:SF3">
    <property type="entry name" value="XANTHINE DEHYDROGENASE"/>
    <property type="match status" value="1"/>
</dbReference>
<dbReference type="GO" id="GO:0005506">
    <property type="term" value="F:iron ion binding"/>
    <property type="evidence" value="ECO:0007669"/>
    <property type="project" value="InterPro"/>
</dbReference>
<dbReference type="InterPro" id="IPR036683">
    <property type="entry name" value="CO_DH_flav_C_dom_sf"/>
</dbReference>
<comment type="catalytic activity">
    <reaction evidence="19">
        <text>hypoxanthine + NAD(+) + H2O = xanthine + NADH + H(+)</text>
        <dbReference type="Rhea" id="RHEA:24670"/>
        <dbReference type="ChEBI" id="CHEBI:15377"/>
        <dbReference type="ChEBI" id="CHEBI:15378"/>
        <dbReference type="ChEBI" id="CHEBI:17368"/>
        <dbReference type="ChEBI" id="CHEBI:17712"/>
        <dbReference type="ChEBI" id="CHEBI:57540"/>
        <dbReference type="ChEBI" id="CHEBI:57945"/>
        <dbReference type="EC" id="1.17.1.4"/>
    </reaction>
</comment>
<feature type="binding site" evidence="23">
    <location>
        <position position="801"/>
    </location>
    <ligand>
        <name>Mo-molybdopterin</name>
        <dbReference type="ChEBI" id="CHEBI:71302"/>
    </ligand>
    <ligandPart>
        <name>Mo</name>
        <dbReference type="ChEBI" id="CHEBI:28685"/>
    </ligandPart>
</feature>
<keyword evidence="7 23" id="KW-0500">Molybdenum</keyword>
<dbReference type="Pfam" id="PF02738">
    <property type="entry name" value="MoCoBD_1"/>
    <property type="match status" value="1"/>
</dbReference>
<feature type="binding site" evidence="22">
    <location>
        <position position="351"/>
    </location>
    <ligand>
        <name>FAD</name>
        <dbReference type="ChEBI" id="CHEBI:57692"/>
    </ligand>
</feature>
<dbReference type="InterPro" id="IPR046867">
    <property type="entry name" value="AldOxase/xan_DH_MoCoBD2"/>
</dbReference>
<comment type="catalytic activity">
    <reaction evidence="18">
        <text>xanthine + NAD(+) + H2O = urate + NADH + H(+)</text>
        <dbReference type="Rhea" id="RHEA:16669"/>
        <dbReference type="ChEBI" id="CHEBI:15377"/>
        <dbReference type="ChEBI" id="CHEBI:15378"/>
        <dbReference type="ChEBI" id="CHEBI:17712"/>
        <dbReference type="ChEBI" id="CHEBI:17775"/>
        <dbReference type="ChEBI" id="CHEBI:57540"/>
        <dbReference type="ChEBI" id="CHEBI:57945"/>
        <dbReference type="EC" id="1.17.1.4"/>
    </reaction>
</comment>
<dbReference type="PROSITE" id="PS51387">
    <property type="entry name" value="FAD_PCMH"/>
    <property type="match status" value="1"/>
</dbReference>
<keyword evidence="12" id="KW-0560">Oxidoreductase</keyword>
<dbReference type="Gene3D" id="3.30.43.10">
    <property type="entry name" value="Uridine Diphospho-n-acetylenolpyruvylglucosamine Reductase, domain 2"/>
    <property type="match status" value="1"/>
</dbReference>
<keyword evidence="8" id="KW-0285">Flavoprotein</keyword>
<dbReference type="SUPFAM" id="SSF55447">
    <property type="entry name" value="CO dehydrogenase flavoprotein C-terminal domain-like"/>
    <property type="match status" value="1"/>
</dbReference>
<evidence type="ECO:0000256" key="14">
    <source>
        <dbReference type="ARBA" id="ARBA00023014"/>
    </source>
</evidence>
<dbReference type="Pfam" id="PF00111">
    <property type="entry name" value="Fer2"/>
    <property type="match status" value="1"/>
</dbReference>
<dbReference type="SUPFAM" id="SSF54665">
    <property type="entry name" value="CO dehydrogenase molybdoprotein N-domain-like"/>
    <property type="match status" value="1"/>
</dbReference>
<evidence type="ECO:0000313" key="27">
    <source>
        <dbReference type="Proteomes" id="UP001153712"/>
    </source>
</evidence>
<evidence type="ECO:0000256" key="21">
    <source>
        <dbReference type="PIRSR" id="PIRSR000127-1"/>
    </source>
</evidence>
<evidence type="ECO:0000256" key="23">
    <source>
        <dbReference type="PIRSR" id="PIRSR000127-3"/>
    </source>
</evidence>
<feature type="binding site" evidence="22">
    <location>
        <position position="436"/>
    </location>
    <ligand>
        <name>FAD</name>
        <dbReference type="ChEBI" id="CHEBI:57692"/>
    </ligand>
</feature>
<keyword evidence="15" id="KW-0520">NAD</keyword>
<protein>
    <recommendedName>
        <fullName evidence="6">Xanthine dehydrogenase</fullName>
        <ecNumber evidence="5">1.17.1.4</ecNumber>
    </recommendedName>
</protein>
<evidence type="ECO:0000256" key="10">
    <source>
        <dbReference type="ARBA" id="ARBA00022723"/>
    </source>
</evidence>
<gene>
    <name evidence="26" type="ORF">PHYEVI_LOCUS5292</name>
</gene>
<dbReference type="SMART" id="SM01008">
    <property type="entry name" value="Ald_Xan_dh_C"/>
    <property type="match status" value="1"/>
</dbReference>
<comment type="subcellular location">
    <subcellularLocation>
        <location evidence="2">Peroxisome</location>
    </subcellularLocation>
</comment>
<feature type="domain" description="FAD-binding PCMH-type" evidence="25">
    <location>
        <begin position="243"/>
        <end position="428"/>
    </location>
</feature>
<dbReference type="SUPFAM" id="SSF56176">
    <property type="entry name" value="FAD-binding/transporter-associated domain-like"/>
    <property type="match status" value="1"/>
</dbReference>
<dbReference type="InterPro" id="IPR016169">
    <property type="entry name" value="FAD-bd_PCMH_sub2"/>
</dbReference>
<dbReference type="FunFam" id="3.90.1170.50:FF:000001">
    <property type="entry name" value="Aldehyde oxidase 1"/>
    <property type="match status" value="1"/>
</dbReference>